<evidence type="ECO:0000313" key="5">
    <source>
        <dbReference type="EMBL" id="PXY00921.1"/>
    </source>
</evidence>
<proteinExistence type="predicted"/>
<evidence type="ECO:0000256" key="1">
    <source>
        <dbReference type="ARBA" id="ARBA00022737"/>
    </source>
</evidence>
<dbReference type="Gene3D" id="2.20.25.10">
    <property type="match status" value="1"/>
</dbReference>
<accession>A0A2V3ZXF6</accession>
<dbReference type="InterPro" id="IPR035897">
    <property type="entry name" value="Toll_tir_struct_dom_sf"/>
</dbReference>
<evidence type="ECO:0000313" key="6">
    <source>
        <dbReference type="Proteomes" id="UP000248079"/>
    </source>
</evidence>
<dbReference type="AlphaFoldDB" id="A0A2V3ZXF6"/>
<dbReference type="Gene3D" id="3.40.50.10140">
    <property type="entry name" value="Toll/interleukin-1 receptor homology (TIR) domain"/>
    <property type="match status" value="1"/>
</dbReference>
<dbReference type="InterPro" id="IPR058056">
    <property type="entry name" value="WH_TANC1/2"/>
</dbReference>
<feature type="domain" description="Nephrocystin 3-like N-terminal" evidence="3">
    <location>
        <begin position="227"/>
        <end position="385"/>
    </location>
</feature>
<dbReference type="GO" id="GO:0007165">
    <property type="term" value="P:signal transduction"/>
    <property type="evidence" value="ECO:0007669"/>
    <property type="project" value="InterPro"/>
</dbReference>
<dbReference type="Pfam" id="PF25521">
    <property type="entry name" value="WHD_TANC1"/>
    <property type="match status" value="1"/>
</dbReference>
<dbReference type="SUPFAM" id="SSF52540">
    <property type="entry name" value="P-loop containing nucleoside triphosphate hydrolases"/>
    <property type="match status" value="1"/>
</dbReference>
<keyword evidence="1" id="KW-0677">Repeat</keyword>
<dbReference type="Pfam" id="PF24883">
    <property type="entry name" value="NPHP3_N"/>
    <property type="match status" value="1"/>
</dbReference>
<dbReference type="Gene3D" id="1.25.40.10">
    <property type="entry name" value="Tetratricopeptide repeat domain"/>
    <property type="match status" value="1"/>
</dbReference>
<keyword evidence="6" id="KW-1185">Reference proteome</keyword>
<dbReference type="SUPFAM" id="SSF57783">
    <property type="entry name" value="Zinc beta-ribbon"/>
    <property type="match status" value="1"/>
</dbReference>
<dbReference type="Proteomes" id="UP000248079">
    <property type="component" value="Unassembled WGS sequence"/>
</dbReference>
<dbReference type="PANTHER" id="PTHR10039">
    <property type="entry name" value="AMELOGENIN"/>
    <property type="match status" value="1"/>
</dbReference>
<gene>
    <name evidence="5" type="ORF">DF185_13575</name>
</gene>
<dbReference type="InterPro" id="IPR000157">
    <property type="entry name" value="TIR_dom"/>
</dbReference>
<evidence type="ECO:0000259" key="4">
    <source>
        <dbReference type="Pfam" id="PF25521"/>
    </source>
</evidence>
<reference evidence="5 6" key="1">
    <citation type="submission" date="2018-05" db="EMBL/GenBank/DDBJ databases">
        <title>Marinifilum breve JC075T sp. nov., a marine bacterium isolated from Yongle Blue Hole in the South China Sea.</title>
        <authorList>
            <person name="Fu T."/>
        </authorList>
    </citation>
    <scope>NUCLEOTIDE SEQUENCE [LARGE SCALE GENOMIC DNA]</scope>
    <source>
        <strain evidence="5 6">JC075</strain>
    </source>
</reference>
<dbReference type="Pfam" id="PF13676">
    <property type="entry name" value="TIR_2"/>
    <property type="match status" value="1"/>
</dbReference>
<protein>
    <submittedName>
        <fullName evidence="5">Uncharacterized protein</fullName>
    </submittedName>
</protein>
<evidence type="ECO:0000259" key="3">
    <source>
        <dbReference type="Pfam" id="PF24883"/>
    </source>
</evidence>
<dbReference type="EMBL" id="QFLI01000005">
    <property type="protein sequence ID" value="PXY00921.1"/>
    <property type="molecule type" value="Genomic_DNA"/>
</dbReference>
<organism evidence="5 6">
    <name type="scientific">Marinifilum breve</name>
    <dbReference type="NCBI Taxonomy" id="2184082"/>
    <lineage>
        <taxon>Bacteria</taxon>
        <taxon>Pseudomonadati</taxon>
        <taxon>Bacteroidota</taxon>
        <taxon>Bacteroidia</taxon>
        <taxon>Marinilabiliales</taxon>
        <taxon>Marinifilaceae</taxon>
    </lineage>
</organism>
<dbReference type="OrthoDB" id="898678at2"/>
<feature type="domain" description="TANC1/2-like winged helix" evidence="4">
    <location>
        <begin position="485"/>
        <end position="604"/>
    </location>
</feature>
<dbReference type="InterPro" id="IPR011990">
    <property type="entry name" value="TPR-like_helical_dom_sf"/>
</dbReference>
<dbReference type="SUPFAM" id="SSF52200">
    <property type="entry name" value="Toll/Interleukin receptor TIR domain"/>
    <property type="match status" value="1"/>
</dbReference>
<name>A0A2V3ZXF6_9BACT</name>
<dbReference type="Gene3D" id="3.40.50.300">
    <property type="entry name" value="P-loop containing nucleotide triphosphate hydrolases"/>
    <property type="match status" value="1"/>
</dbReference>
<dbReference type="RefSeq" id="WP_110361286.1">
    <property type="nucleotide sequence ID" value="NZ_QFLI01000005.1"/>
</dbReference>
<evidence type="ECO:0000259" key="2">
    <source>
        <dbReference type="Pfam" id="PF13676"/>
    </source>
</evidence>
<sequence>MNNSNPVCPKCKSDEIHYRKKKANWICDDCDFVFEEGVILEKNQQKKVKFPSRNIFISYGHDQFGKIACRLKDDLEKRGHKVWIDHELKAGNDWEIDIEAALNKLIINKPNSCFLFLMCPHAVRRPNGYCLNELSVAVSNEVFILPIKLANLTPPLSIARIQWIDLIGVDFDVHKASFEEKEKALIEALENENLDFEGSFCKLQSALKPIHFKAEIQRYTKSFVGRQWILRDIKRWLEDEKSSKVFWITGGPGVGKTAISLWLSCCVIEEIRAWHLCQHSNTITSDPKRCVLSIAFFLSTHLEEYRNYIARLNLTEIANNNSSTIFNELLIQPLNQIKEVQRPVVILIDALDESADENGRNELAKFIGLNFGLLPSWIKLIVTSRPVNEVTKWFRKLNPYFIDANDPQNIADVSLYIRKDLQKLNLDDQTMNSVIENIINKSEGNFLYAEYVCNSIVKGELDFNNVHDFPDGLECIYESYFERRFEDLKDYRIRVAPLLRIIVASYIPLSLNIFSDILKSDHLYNEEGILQLKKDFGALFVFRDESILPFHKSISDWLTNDRKSDFYISIKEGHTMIADWAMCRFNNDNYQNEYILKFIIQHIVCAGNINKACEILNSNVLFEERIRLFGFDNTIQLFFKDLKGIFNSSNSKTHIIFQSGLFKQILSNNRRYLMDYGFYLDLKEMGFSAALDNISFQNISRGEQTAILYYYYLHEDYRKVIKLVSCIQYEIEKECTFVVCQICEVLGMCLRKIGDFNLAKQAYYRTIKIANDLNDNYQKSIGYMSMAKLDYHEGNFKSAFLNNENGIEALRLYLDEQVKQRADLQVSVRMFLAEYHRLSAEAYIWNSDFKKAKELLAYTKEIYDSIQIRNRYFVRFLYNSAQLETGIGNWKKALHLLSDSKKIVRNQYDSGAVDYFSAVALLRKYNDTGDDSLLPIAVNHIKRSIKVYTKLEAIIELLEATIIEKLIRQIQNPRIEKIEIGKFDQHKIWAKHVITYIFSNILNNERINYTGKWRLDSNTEKGNLLLFISN</sequence>
<dbReference type="InterPro" id="IPR027417">
    <property type="entry name" value="P-loop_NTPase"/>
</dbReference>
<dbReference type="PANTHER" id="PTHR10039:SF17">
    <property type="entry name" value="FUNGAL STAND N-TERMINAL GOODBYE DOMAIN-CONTAINING PROTEIN-RELATED"/>
    <property type="match status" value="1"/>
</dbReference>
<dbReference type="InterPro" id="IPR056884">
    <property type="entry name" value="NPHP3-like_N"/>
</dbReference>
<feature type="domain" description="TIR" evidence="2">
    <location>
        <begin position="55"/>
        <end position="168"/>
    </location>
</feature>
<dbReference type="SUPFAM" id="SSF48452">
    <property type="entry name" value="TPR-like"/>
    <property type="match status" value="1"/>
</dbReference>
<comment type="caution">
    <text evidence="5">The sequence shown here is derived from an EMBL/GenBank/DDBJ whole genome shotgun (WGS) entry which is preliminary data.</text>
</comment>